<dbReference type="PANTHER" id="PTHR30250">
    <property type="entry name" value="PST FAMILY PREDICTED COLANIC ACID TRANSPORTER"/>
    <property type="match status" value="1"/>
</dbReference>
<feature type="transmembrane region" description="Helical" evidence="6">
    <location>
        <begin position="331"/>
        <end position="355"/>
    </location>
</feature>
<evidence type="ECO:0000256" key="3">
    <source>
        <dbReference type="ARBA" id="ARBA00022692"/>
    </source>
</evidence>
<dbReference type="Pfam" id="PF01943">
    <property type="entry name" value="Polysacc_synt"/>
    <property type="match status" value="1"/>
</dbReference>
<evidence type="ECO:0000313" key="10">
    <source>
        <dbReference type="Proteomes" id="UP000471152"/>
    </source>
</evidence>
<dbReference type="Proteomes" id="UP000468828">
    <property type="component" value="Unassembled WGS sequence"/>
</dbReference>
<feature type="transmembrane region" description="Helical" evidence="6">
    <location>
        <begin position="21"/>
        <end position="42"/>
    </location>
</feature>
<organism evidence="7 9">
    <name type="scientific">Modestobacter muralis</name>
    <dbReference type="NCBI Taxonomy" id="1608614"/>
    <lineage>
        <taxon>Bacteria</taxon>
        <taxon>Bacillati</taxon>
        <taxon>Actinomycetota</taxon>
        <taxon>Actinomycetes</taxon>
        <taxon>Geodermatophilales</taxon>
        <taxon>Geodermatophilaceae</taxon>
        <taxon>Modestobacter</taxon>
    </lineage>
</organism>
<dbReference type="RefSeq" id="WP_163611061.1">
    <property type="nucleotide sequence ID" value="NZ_JAAGWB010000025.1"/>
</dbReference>
<evidence type="ECO:0000313" key="7">
    <source>
        <dbReference type="EMBL" id="NEK94480.1"/>
    </source>
</evidence>
<dbReference type="Proteomes" id="UP000471152">
    <property type="component" value="Unassembled WGS sequence"/>
</dbReference>
<keyword evidence="2" id="KW-1003">Cell membrane</keyword>
<dbReference type="PANTHER" id="PTHR30250:SF11">
    <property type="entry name" value="O-ANTIGEN TRANSPORTER-RELATED"/>
    <property type="match status" value="1"/>
</dbReference>
<evidence type="ECO:0000313" key="9">
    <source>
        <dbReference type="Proteomes" id="UP000468828"/>
    </source>
</evidence>
<keyword evidence="5 6" id="KW-0472">Membrane</keyword>
<evidence type="ECO:0000256" key="5">
    <source>
        <dbReference type="ARBA" id="ARBA00023136"/>
    </source>
</evidence>
<dbReference type="EMBL" id="JAAGWB010000025">
    <property type="protein sequence ID" value="NEN51368.1"/>
    <property type="molecule type" value="Genomic_DNA"/>
</dbReference>
<feature type="transmembrane region" description="Helical" evidence="6">
    <location>
        <begin position="91"/>
        <end position="116"/>
    </location>
</feature>
<accession>A0A6P0EU96</accession>
<feature type="transmembrane region" description="Helical" evidence="6">
    <location>
        <begin position="183"/>
        <end position="204"/>
    </location>
</feature>
<name>A0A6P0EU96_9ACTN</name>
<feature type="transmembrane region" description="Helical" evidence="6">
    <location>
        <begin position="54"/>
        <end position="79"/>
    </location>
</feature>
<dbReference type="AlphaFoldDB" id="A0A6P0EU96"/>
<dbReference type="InterPro" id="IPR050833">
    <property type="entry name" value="Poly_Biosynth_Transport"/>
</dbReference>
<feature type="transmembrane region" description="Helical" evidence="6">
    <location>
        <begin position="258"/>
        <end position="280"/>
    </location>
</feature>
<feature type="transmembrane region" description="Helical" evidence="6">
    <location>
        <begin position="122"/>
        <end position="143"/>
    </location>
</feature>
<reference evidence="7 9" key="1">
    <citation type="submission" date="2020-01" db="EMBL/GenBank/DDBJ databases">
        <title>the WGS Modestobacter muralis CPCC 204518.</title>
        <authorList>
            <person name="Jiang Z."/>
        </authorList>
    </citation>
    <scope>NUCLEOTIDE SEQUENCE [LARGE SCALE GENOMIC DNA]</scope>
    <source>
        <strain evidence="7 9">DSM 100205</strain>
    </source>
</reference>
<keyword evidence="9" id="KW-1185">Reference proteome</keyword>
<evidence type="ECO:0000256" key="4">
    <source>
        <dbReference type="ARBA" id="ARBA00022989"/>
    </source>
</evidence>
<feature type="transmembrane region" description="Helical" evidence="6">
    <location>
        <begin position="216"/>
        <end position="238"/>
    </location>
</feature>
<keyword evidence="4 6" id="KW-1133">Transmembrane helix</keyword>
<evidence type="ECO:0000256" key="2">
    <source>
        <dbReference type="ARBA" id="ARBA00022475"/>
    </source>
</evidence>
<sequence length="456" mass="47015">MSDVTEAPAAPPEGGGLRRAVVLMSASSFLVPVAGVLTQPVLARALGAVGRGEMTAAIVPAVLAGSVATLGLPDALTFLVAKNPRITRHALAWSMALSAVLGVICLVATWAVLPLLTGGDAALGRLMLLSMALTIPVLFVGAARGAAMGRQMWGAVAVESLISTSLRVIALVGLWVTGDLTPLIAVVVIFVVPTVAGVVYAPLLRRHPGSAAEPRGKVFAPLVTYGSRTWFGSVASMLVAKTDQVLMTPLSSVRDLGLYSVATAVTDVPILFGLAVAGALHGVNSRSSNPPQLAQATRITLLLGLLVSIALGATAPWWIVPLFGEGFEDAVVPTMLLFIAAVLYIPGPIAGAGLASSGRPGLRSIVFGCTFIVNVVVFVLLVPQFGVLGACWTAIVSGALQTCLMVGAASRVLEVPARSFVVPRRADVILIWREGRQLVAKALARMRPGRTGSSVD</sequence>
<evidence type="ECO:0000313" key="8">
    <source>
        <dbReference type="EMBL" id="NEN51368.1"/>
    </source>
</evidence>
<comment type="caution">
    <text evidence="7">The sequence shown here is derived from an EMBL/GenBank/DDBJ whole genome shotgun (WGS) entry which is preliminary data.</text>
</comment>
<proteinExistence type="predicted"/>
<gene>
    <name evidence="8" type="ORF">G3R41_10545</name>
    <name evidence="7" type="ORF">GCU67_09890</name>
</gene>
<dbReference type="EMBL" id="JAAGWH010000023">
    <property type="protein sequence ID" value="NEK94480.1"/>
    <property type="molecule type" value="Genomic_DNA"/>
</dbReference>
<keyword evidence="3 6" id="KW-0812">Transmembrane</keyword>
<reference evidence="8 10" key="2">
    <citation type="submission" date="2020-02" db="EMBL/GenBank/DDBJ databases">
        <title>The WGS of Modestobacter muralis DSM 100205.</title>
        <authorList>
            <person name="Jiang Z."/>
        </authorList>
    </citation>
    <scope>NUCLEOTIDE SEQUENCE [LARGE SCALE GENOMIC DNA]</scope>
    <source>
        <strain evidence="8 10">DSM 100205</strain>
    </source>
</reference>
<evidence type="ECO:0000256" key="1">
    <source>
        <dbReference type="ARBA" id="ARBA00004651"/>
    </source>
</evidence>
<feature type="transmembrane region" description="Helical" evidence="6">
    <location>
        <begin position="155"/>
        <end position="177"/>
    </location>
</feature>
<feature type="transmembrane region" description="Helical" evidence="6">
    <location>
        <begin position="301"/>
        <end position="319"/>
    </location>
</feature>
<dbReference type="InterPro" id="IPR002797">
    <property type="entry name" value="Polysacc_synth"/>
</dbReference>
<dbReference type="GO" id="GO:0005886">
    <property type="term" value="C:plasma membrane"/>
    <property type="evidence" value="ECO:0007669"/>
    <property type="project" value="UniProtKB-SubCell"/>
</dbReference>
<comment type="subcellular location">
    <subcellularLocation>
        <location evidence="1">Cell membrane</location>
        <topology evidence="1">Multi-pass membrane protein</topology>
    </subcellularLocation>
</comment>
<feature type="transmembrane region" description="Helical" evidence="6">
    <location>
        <begin position="362"/>
        <end position="381"/>
    </location>
</feature>
<evidence type="ECO:0000256" key="6">
    <source>
        <dbReference type="SAM" id="Phobius"/>
    </source>
</evidence>
<protein>
    <submittedName>
        <fullName evidence="7">Oligosaccharide flippase family protein</fullName>
    </submittedName>
</protein>